<dbReference type="OrthoDB" id="5616300at2"/>
<organism evidence="2 3">
    <name type="scientific">Microbulbifer marinus</name>
    <dbReference type="NCBI Taxonomy" id="658218"/>
    <lineage>
        <taxon>Bacteria</taxon>
        <taxon>Pseudomonadati</taxon>
        <taxon>Pseudomonadota</taxon>
        <taxon>Gammaproteobacteria</taxon>
        <taxon>Cellvibrionales</taxon>
        <taxon>Microbulbiferaceae</taxon>
        <taxon>Microbulbifer</taxon>
    </lineage>
</organism>
<protein>
    <recommendedName>
        <fullName evidence="4">Lipoprotein</fullName>
    </recommendedName>
</protein>
<feature type="signal peptide" evidence="1">
    <location>
        <begin position="1"/>
        <end position="29"/>
    </location>
</feature>
<gene>
    <name evidence="2" type="ORF">SAMN05216562_3138</name>
</gene>
<evidence type="ECO:0000313" key="3">
    <source>
        <dbReference type="Proteomes" id="UP000198658"/>
    </source>
</evidence>
<keyword evidence="3" id="KW-1185">Reference proteome</keyword>
<dbReference type="Proteomes" id="UP000198658">
    <property type="component" value="Unassembled WGS sequence"/>
</dbReference>
<feature type="chain" id="PRO_5011462145" description="Lipoprotein" evidence="1">
    <location>
        <begin position="30"/>
        <end position="153"/>
    </location>
</feature>
<keyword evidence="1" id="KW-0732">Signal</keyword>
<proteinExistence type="predicted"/>
<dbReference type="STRING" id="658218.SAMN05216562_3138"/>
<dbReference type="RefSeq" id="WP_091390847.1">
    <property type="nucleotide sequence ID" value="NZ_FNQO01000005.1"/>
</dbReference>
<dbReference type="EMBL" id="FNQO01000005">
    <property type="protein sequence ID" value="SEA44797.1"/>
    <property type="molecule type" value="Genomic_DNA"/>
</dbReference>
<evidence type="ECO:0000313" key="2">
    <source>
        <dbReference type="EMBL" id="SEA44797.1"/>
    </source>
</evidence>
<evidence type="ECO:0008006" key="4">
    <source>
        <dbReference type="Google" id="ProtNLM"/>
    </source>
</evidence>
<name>A0A1H4B9J5_9GAMM</name>
<accession>A0A1H4B9J5</accession>
<sequence length="153" mass="15595">MKDERKLILTGASLALAAASLITSGASLANHKQASSGDTTDLVHCYGVNVCKGHNDCKTAKNDCSGKSSCKGSSFVAMPAKACADVGGKVKDDWKGSVKTADLAHCYGVNVCKGHNDCNTAKHDCAGKASCKGSGWVAMPAKACNDIGGKVKS</sequence>
<reference evidence="3" key="1">
    <citation type="submission" date="2016-10" db="EMBL/GenBank/DDBJ databases">
        <authorList>
            <person name="Varghese N."/>
            <person name="Submissions S."/>
        </authorList>
    </citation>
    <scope>NUCLEOTIDE SEQUENCE [LARGE SCALE GENOMIC DNA]</scope>
    <source>
        <strain evidence="3">CGMCC 1.10657</strain>
    </source>
</reference>
<dbReference type="AlphaFoldDB" id="A0A1H4B9J5"/>
<evidence type="ECO:0000256" key="1">
    <source>
        <dbReference type="SAM" id="SignalP"/>
    </source>
</evidence>